<dbReference type="InterPro" id="IPR009027">
    <property type="entry name" value="Ribosomal_bL9/RNase_H1_N"/>
</dbReference>
<proteinExistence type="predicted"/>
<dbReference type="InterPro" id="IPR011320">
    <property type="entry name" value="RNase_H1_N"/>
</dbReference>
<accession>A0AAD7I610</accession>
<evidence type="ECO:0000313" key="3">
    <source>
        <dbReference type="EMBL" id="KAJ7734858.1"/>
    </source>
</evidence>
<dbReference type="SUPFAM" id="SSF55658">
    <property type="entry name" value="L9 N-domain-like"/>
    <property type="match status" value="1"/>
</dbReference>
<dbReference type="Proteomes" id="UP001215598">
    <property type="component" value="Unassembled WGS sequence"/>
</dbReference>
<name>A0AAD7I610_9AGAR</name>
<feature type="domain" description="Ribonuclease H1 N-terminal" evidence="2">
    <location>
        <begin position="27"/>
        <end position="65"/>
    </location>
</feature>
<evidence type="ECO:0000256" key="1">
    <source>
        <dbReference type="SAM" id="MobiDB-lite"/>
    </source>
</evidence>
<dbReference type="Pfam" id="PF01693">
    <property type="entry name" value="Cauli_VI"/>
    <property type="match status" value="1"/>
</dbReference>
<keyword evidence="4" id="KW-1185">Reference proteome</keyword>
<organism evidence="3 4">
    <name type="scientific">Mycena metata</name>
    <dbReference type="NCBI Taxonomy" id="1033252"/>
    <lineage>
        <taxon>Eukaryota</taxon>
        <taxon>Fungi</taxon>
        <taxon>Dikarya</taxon>
        <taxon>Basidiomycota</taxon>
        <taxon>Agaricomycotina</taxon>
        <taxon>Agaricomycetes</taxon>
        <taxon>Agaricomycetidae</taxon>
        <taxon>Agaricales</taxon>
        <taxon>Marasmiineae</taxon>
        <taxon>Mycenaceae</taxon>
        <taxon>Mycena</taxon>
    </lineage>
</organism>
<comment type="caution">
    <text evidence="3">The sequence shown here is derived from an EMBL/GenBank/DDBJ whole genome shotgun (WGS) entry which is preliminary data.</text>
</comment>
<evidence type="ECO:0000259" key="2">
    <source>
        <dbReference type="Pfam" id="PF01693"/>
    </source>
</evidence>
<gene>
    <name evidence="3" type="ORF">B0H16DRAFT_1731616</name>
</gene>
<dbReference type="AlphaFoldDB" id="A0AAD7I610"/>
<reference evidence="3" key="1">
    <citation type="submission" date="2023-03" db="EMBL/GenBank/DDBJ databases">
        <title>Massive genome expansion in bonnet fungi (Mycena s.s.) driven by repeated elements and novel gene families across ecological guilds.</title>
        <authorList>
            <consortium name="Lawrence Berkeley National Laboratory"/>
            <person name="Harder C.B."/>
            <person name="Miyauchi S."/>
            <person name="Viragh M."/>
            <person name="Kuo A."/>
            <person name="Thoen E."/>
            <person name="Andreopoulos B."/>
            <person name="Lu D."/>
            <person name="Skrede I."/>
            <person name="Drula E."/>
            <person name="Henrissat B."/>
            <person name="Morin E."/>
            <person name="Kohler A."/>
            <person name="Barry K."/>
            <person name="LaButti K."/>
            <person name="Morin E."/>
            <person name="Salamov A."/>
            <person name="Lipzen A."/>
            <person name="Mereny Z."/>
            <person name="Hegedus B."/>
            <person name="Baldrian P."/>
            <person name="Stursova M."/>
            <person name="Weitz H."/>
            <person name="Taylor A."/>
            <person name="Grigoriev I.V."/>
            <person name="Nagy L.G."/>
            <person name="Martin F."/>
            <person name="Kauserud H."/>
        </authorList>
    </citation>
    <scope>NUCLEOTIDE SEQUENCE</scope>
    <source>
        <strain evidence="3">CBHHK182m</strain>
    </source>
</reference>
<feature type="region of interest" description="Disordered" evidence="1">
    <location>
        <begin position="219"/>
        <end position="238"/>
    </location>
</feature>
<sequence length="386" mass="40027">MPCTPPYHAGPGHTDQVSHDKSSACLYYAVAAGRVHGVFSNSWIARLSTDGFVDFSMKSFKTWQELEFWWGVKCSELHRNGCPPFEPVSFSLTLHPAHQPGPPPCTHHFPAPPSTIPHYFPPAVPVAGPSSFPAPRIVPTAGPSSVPAPRIVPTAPSPFPAPGVSVVPTAAPSPFNARCASISTSMSTLPAIAISSSASSSSSSLLSASSLSASSCSSRFKKEEPTSPIMGSPSVAPHAHDSSVRLHLTPSGKARGEFLIARNTQLATPTRTRGAPDDFVLDDDDDDAAAEAAVVAAAPASPAPSAPLPSVLVTPVPGAAAAGPSSPAPASRLYGVRGVGVFYNSFDSARRAARRLDLPDSKIMVSTDAAKIEAWITGQPFDGEDA</sequence>
<evidence type="ECO:0000313" key="4">
    <source>
        <dbReference type="Proteomes" id="UP001215598"/>
    </source>
</evidence>
<protein>
    <recommendedName>
        <fullName evidence="2">Ribonuclease H1 N-terminal domain-containing protein</fullName>
    </recommendedName>
</protein>
<dbReference type="EMBL" id="JARKIB010000130">
    <property type="protein sequence ID" value="KAJ7734858.1"/>
    <property type="molecule type" value="Genomic_DNA"/>
</dbReference>